<proteinExistence type="predicted"/>
<protein>
    <submittedName>
        <fullName evidence="2">Uncharacterized protein</fullName>
    </submittedName>
</protein>
<gene>
    <name evidence="2" type="ORF">GBAR_LOCUS1874</name>
</gene>
<feature type="compositionally biased region" description="Low complexity" evidence="1">
    <location>
        <begin position="163"/>
        <end position="174"/>
    </location>
</feature>
<feature type="non-terminal residue" evidence="2">
    <location>
        <position position="257"/>
    </location>
</feature>
<dbReference type="Proteomes" id="UP001174909">
    <property type="component" value="Unassembled WGS sequence"/>
</dbReference>
<feature type="compositionally biased region" description="Polar residues" evidence="1">
    <location>
        <begin position="113"/>
        <end position="142"/>
    </location>
</feature>
<dbReference type="EMBL" id="CASHTH010000268">
    <property type="protein sequence ID" value="CAI7996464.1"/>
    <property type="molecule type" value="Genomic_DNA"/>
</dbReference>
<evidence type="ECO:0000256" key="1">
    <source>
        <dbReference type="SAM" id="MobiDB-lite"/>
    </source>
</evidence>
<evidence type="ECO:0000313" key="2">
    <source>
        <dbReference type="EMBL" id="CAI7996464.1"/>
    </source>
</evidence>
<sequence>MLALHTTNLAPGLTMQPANPHRPHSTPTATNNRPLIAGSYPQIIPMATIPQSQFLIRGGYTLFPPLASPLTTVNMEGASFSGLTPLRPIGGLTRPITAIPYYSPTEIYHQSGGRRTNSATAEETTPGNPVLQQNRGTTTASLPASRERGSQTLPPPSSPPPLTSLTPSRSPSASCSEMGLGARQTSLPNSLDLSASSTRSLSPAQSILTTPTDHTPQTTVPRLITVPKSPMDPGHHHLSSTAPTPTVSDVKRELSGG</sequence>
<keyword evidence="3" id="KW-1185">Reference proteome</keyword>
<feature type="compositionally biased region" description="Polar residues" evidence="1">
    <location>
        <begin position="183"/>
        <end position="208"/>
    </location>
</feature>
<comment type="caution">
    <text evidence="2">The sequence shown here is derived from an EMBL/GenBank/DDBJ whole genome shotgun (WGS) entry which is preliminary data.</text>
</comment>
<feature type="compositionally biased region" description="Low complexity" evidence="1">
    <location>
        <begin position="209"/>
        <end position="221"/>
    </location>
</feature>
<evidence type="ECO:0000313" key="3">
    <source>
        <dbReference type="Proteomes" id="UP001174909"/>
    </source>
</evidence>
<reference evidence="2" key="1">
    <citation type="submission" date="2023-03" db="EMBL/GenBank/DDBJ databases">
        <authorList>
            <person name="Steffen K."/>
            <person name="Cardenas P."/>
        </authorList>
    </citation>
    <scope>NUCLEOTIDE SEQUENCE</scope>
</reference>
<organism evidence="2 3">
    <name type="scientific">Geodia barretti</name>
    <name type="common">Barrett's horny sponge</name>
    <dbReference type="NCBI Taxonomy" id="519541"/>
    <lineage>
        <taxon>Eukaryota</taxon>
        <taxon>Metazoa</taxon>
        <taxon>Porifera</taxon>
        <taxon>Demospongiae</taxon>
        <taxon>Heteroscleromorpha</taxon>
        <taxon>Tetractinellida</taxon>
        <taxon>Astrophorina</taxon>
        <taxon>Geodiidae</taxon>
        <taxon>Geodia</taxon>
    </lineage>
</organism>
<accession>A0AA35VWW9</accession>
<name>A0AA35VWW9_GEOBA</name>
<feature type="region of interest" description="Disordered" evidence="1">
    <location>
        <begin position="109"/>
        <end position="257"/>
    </location>
</feature>
<dbReference type="AlphaFoldDB" id="A0AA35VWW9"/>
<feature type="region of interest" description="Disordered" evidence="1">
    <location>
        <begin position="1"/>
        <end position="36"/>
    </location>
</feature>
<feature type="compositionally biased region" description="Pro residues" evidence="1">
    <location>
        <begin position="153"/>
        <end position="162"/>
    </location>
</feature>